<name>A0AAV2K6J0_KNICA</name>
<evidence type="ECO:0000313" key="2">
    <source>
        <dbReference type="EMBL" id="CAL1585556.1"/>
    </source>
</evidence>
<dbReference type="Proteomes" id="UP001497482">
    <property type="component" value="Chromosome 17"/>
</dbReference>
<evidence type="ECO:0000313" key="3">
    <source>
        <dbReference type="Proteomes" id="UP001497482"/>
    </source>
</evidence>
<evidence type="ECO:0000256" key="1">
    <source>
        <dbReference type="SAM" id="MobiDB-lite"/>
    </source>
</evidence>
<organism evidence="2 3">
    <name type="scientific">Knipowitschia caucasica</name>
    <name type="common">Caucasian dwarf goby</name>
    <name type="synonym">Pomatoschistus caucasicus</name>
    <dbReference type="NCBI Taxonomy" id="637954"/>
    <lineage>
        <taxon>Eukaryota</taxon>
        <taxon>Metazoa</taxon>
        <taxon>Chordata</taxon>
        <taxon>Craniata</taxon>
        <taxon>Vertebrata</taxon>
        <taxon>Euteleostomi</taxon>
        <taxon>Actinopterygii</taxon>
        <taxon>Neopterygii</taxon>
        <taxon>Teleostei</taxon>
        <taxon>Neoteleostei</taxon>
        <taxon>Acanthomorphata</taxon>
        <taxon>Gobiaria</taxon>
        <taxon>Gobiiformes</taxon>
        <taxon>Gobioidei</taxon>
        <taxon>Gobiidae</taxon>
        <taxon>Gobiinae</taxon>
        <taxon>Knipowitschia</taxon>
    </lineage>
</organism>
<feature type="region of interest" description="Disordered" evidence="1">
    <location>
        <begin position="1"/>
        <end position="73"/>
    </location>
</feature>
<dbReference type="EMBL" id="OZ035839">
    <property type="protein sequence ID" value="CAL1585556.1"/>
    <property type="molecule type" value="Genomic_DNA"/>
</dbReference>
<keyword evidence="3" id="KW-1185">Reference proteome</keyword>
<proteinExistence type="predicted"/>
<feature type="compositionally biased region" description="Basic and acidic residues" evidence="1">
    <location>
        <begin position="58"/>
        <end position="71"/>
    </location>
</feature>
<sequence length="91" mass="9549">MAGGRGSGARAELAGRTPGEGGRQRGGCHVTGIRQCPARVLRRPQPDPGPTARGNQRRWKEDAIRAGRTDQDEPDVCVSFAAASAVIAGRD</sequence>
<reference evidence="2 3" key="1">
    <citation type="submission" date="2024-04" db="EMBL/GenBank/DDBJ databases">
        <authorList>
            <person name="Waldvogel A.-M."/>
            <person name="Schoenle A."/>
        </authorList>
    </citation>
    <scope>NUCLEOTIDE SEQUENCE [LARGE SCALE GENOMIC DNA]</scope>
</reference>
<dbReference type="AlphaFoldDB" id="A0AAV2K6J0"/>
<accession>A0AAV2K6J0</accession>
<protein>
    <submittedName>
        <fullName evidence="2">Uncharacterized protein</fullName>
    </submittedName>
</protein>
<gene>
    <name evidence="2" type="ORF">KC01_LOCUS15773</name>
</gene>